<dbReference type="CDD" id="cd16377">
    <property type="entry name" value="23S_rRNA_IVP_like"/>
    <property type="match status" value="1"/>
</dbReference>
<dbReference type="Pfam" id="PF05635">
    <property type="entry name" value="23S_rRNA_IVP"/>
    <property type="match status" value="1"/>
</dbReference>
<dbReference type="AlphaFoldDB" id="A0A239MA46"/>
<reference evidence="1 2" key="1">
    <citation type="submission" date="2017-06" db="EMBL/GenBank/DDBJ databases">
        <authorList>
            <person name="Kim H.J."/>
            <person name="Triplett B.A."/>
        </authorList>
    </citation>
    <scope>NUCLEOTIDE SEQUENCE [LARGE SCALE GENOMIC DNA]</scope>
    <source>
        <strain evidence="1 2">DSM 19307</strain>
    </source>
</reference>
<dbReference type="SUPFAM" id="SSF158446">
    <property type="entry name" value="IVS-encoded protein-like"/>
    <property type="match status" value="1"/>
</dbReference>
<dbReference type="PANTHER" id="PTHR38471:SF2">
    <property type="entry name" value="FOUR HELIX BUNDLE PROTEIN"/>
    <property type="match status" value="1"/>
</dbReference>
<protein>
    <submittedName>
        <fullName evidence="1">Four helix bundle protein</fullName>
    </submittedName>
</protein>
<proteinExistence type="predicted"/>
<gene>
    <name evidence="1" type="ORF">SAMN05421640_3729</name>
</gene>
<organism evidence="1 2">
    <name type="scientific">Ekhidna lutea</name>
    <dbReference type="NCBI Taxonomy" id="447679"/>
    <lineage>
        <taxon>Bacteria</taxon>
        <taxon>Pseudomonadati</taxon>
        <taxon>Bacteroidota</taxon>
        <taxon>Cytophagia</taxon>
        <taxon>Cytophagales</taxon>
        <taxon>Reichenbachiellaceae</taxon>
        <taxon>Ekhidna</taxon>
    </lineage>
</organism>
<name>A0A239MA46_EKHLU</name>
<dbReference type="InterPro" id="IPR036583">
    <property type="entry name" value="23S_rRNA_IVS_sf"/>
</dbReference>
<dbReference type="NCBIfam" id="TIGR02436">
    <property type="entry name" value="four helix bundle protein"/>
    <property type="match status" value="1"/>
</dbReference>
<accession>A0A239MA46</accession>
<dbReference type="OrthoDB" id="9811959at2"/>
<evidence type="ECO:0000313" key="1">
    <source>
        <dbReference type="EMBL" id="SNT39062.1"/>
    </source>
</evidence>
<dbReference type="Gene3D" id="1.20.1440.60">
    <property type="entry name" value="23S rRNA-intervening sequence"/>
    <property type="match status" value="1"/>
</dbReference>
<dbReference type="EMBL" id="FZPD01000007">
    <property type="protein sequence ID" value="SNT39062.1"/>
    <property type="molecule type" value="Genomic_DNA"/>
</dbReference>
<dbReference type="InterPro" id="IPR012657">
    <property type="entry name" value="23S_rRNA-intervening_sequence"/>
</dbReference>
<keyword evidence="2" id="KW-1185">Reference proteome</keyword>
<evidence type="ECO:0000313" key="2">
    <source>
        <dbReference type="Proteomes" id="UP000198393"/>
    </source>
</evidence>
<dbReference type="PANTHER" id="PTHR38471">
    <property type="entry name" value="FOUR HELIX BUNDLE PROTEIN"/>
    <property type="match status" value="1"/>
</dbReference>
<dbReference type="RefSeq" id="WP_089358386.1">
    <property type="nucleotide sequence ID" value="NZ_FZPD01000007.1"/>
</dbReference>
<sequence>MAFKFENLRVWQRALELTGDIDELTKKFPTEERFILTSQLKRATDSICLNIAEGSTGQSNKEFAKFLGYAQRSGIEVVSCLYVGRRRKIISDEDFDRFYKETEEIIVMIQALKKGLR</sequence>
<dbReference type="Proteomes" id="UP000198393">
    <property type="component" value="Unassembled WGS sequence"/>
</dbReference>